<sequence length="65" mass="7365">MQVERNRIKESTHTAWGEIEQLMLEEAIPVVPHDVSAVEDKSGSQPETYRVSIFVVQGKKPQAME</sequence>
<gene>
    <name evidence="1" type="ORF">MUK42_03820</name>
</gene>
<reference evidence="1" key="1">
    <citation type="submission" date="2022-05" db="EMBL/GenBank/DDBJ databases">
        <title>The Musa troglodytarum L. genome provides insights into the mechanism of non-climacteric behaviour and enrichment of carotenoids.</title>
        <authorList>
            <person name="Wang J."/>
        </authorList>
    </citation>
    <scope>NUCLEOTIDE SEQUENCE</scope>
    <source>
        <tissue evidence="1">Leaf</tissue>
    </source>
</reference>
<keyword evidence="2" id="KW-1185">Reference proteome</keyword>
<protein>
    <submittedName>
        <fullName evidence="1">Uncharacterized protein</fullName>
    </submittedName>
</protein>
<dbReference type="AlphaFoldDB" id="A0A9E7K539"/>
<evidence type="ECO:0000313" key="2">
    <source>
        <dbReference type="Proteomes" id="UP001055439"/>
    </source>
</evidence>
<accession>A0A9E7K539</accession>
<organism evidence="1 2">
    <name type="scientific">Musa troglodytarum</name>
    <name type="common">fe'i banana</name>
    <dbReference type="NCBI Taxonomy" id="320322"/>
    <lineage>
        <taxon>Eukaryota</taxon>
        <taxon>Viridiplantae</taxon>
        <taxon>Streptophyta</taxon>
        <taxon>Embryophyta</taxon>
        <taxon>Tracheophyta</taxon>
        <taxon>Spermatophyta</taxon>
        <taxon>Magnoliopsida</taxon>
        <taxon>Liliopsida</taxon>
        <taxon>Zingiberales</taxon>
        <taxon>Musaceae</taxon>
        <taxon>Musa</taxon>
    </lineage>
</organism>
<evidence type="ECO:0000313" key="1">
    <source>
        <dbReference type="EMBL" id="URE05001.1"/>
    </source>
</evidence>
<dbReference type="Proteomes" id="UP001055439">
    <property type="component" value="Chromosome 5"/>
</dbReference>
<dbReference type="EMBL" id="CP097507">
    <property type="protein sequence ID" value="URE05001.1"/>
    <property type="molecule type" value="Genomic_DNA"/>
</dbReference>
<name>A0A9E7K539_9LILI</name>
<proteinExistence type="predicted"/>